<protein>
    <recommendedName>
        <fullName evidence="7">Molybdopterin molybdenumtransferase</fullName>
        <ecNumber evidence="7">2.10.1.1</ecNumber>
    </recommendedName>
</protein>
<dbReference type="Gene3D" id="2.40.340.10">
    <property type="entry name" value="MoeA, C-terminal, domain IV"/>
    <property type="match status" value="1"/>
</dbReference>
<dbReference type="SUPFAM" id="SSF63867">
    <property type="entry name" value="MoeA C-terminal domain-like"/>
    <property type="match status" value="1"/>
</dbReference>
<dbReference type="Pfam" id="PF03454">
    <property type="entry name" value="MoeA_C"/>
    <property type="match status" value="1"/>
</dbReference>
<dbReference type="InterPro" id="IPR036135">
    <property type="entry name" value="MoeA_linker/N_sf"/>
</dbReference>
<proteinExistence type="inferred from homology"/>
<dbReference type="Pfam" id="PF00994">
    <property type="entry name" value="MoCF_biosynth"/>
    <property type="match status" value="1"/>
</dbReference>
<dbReference type="NCBIfam" id="NF045515">
    <property type="entry name" value="Glp_gephyrin"/>
    <property type="match status" value="1"/>
</dbReference>
<keyword evidence="4 7" id="KW-0500">Molybdenum</keyword>
<dbReference type="Gene3D" id="3.40.980.10">
    <property type="entry name" value="MoaB/Mog-like domain"/>
    <property type="match status" value="1"/>
</dbReference>
<reference evidence="9" key="1">
    <citation type="submission" date="2024-02" db="EMBL/GenBank/DDBJ databases">
        <title>Tomenella chthoni gen. nov. sp. nov., a member of the family Jonesiaceae isolated from bat guano.</title>
        <authorList>
            <person name="Miller S.L."/>
            <person name="King J."/>
            <person name="Sankaranarayanan K."/>
            <person name="Lawson P.A."/>
        </authorList>
    </citation>
    <scope>NUCLEOTIDE SEQUENCE</scope>
    <source>
        <strain evidence="9">BS-20</strain>
    </source>
</reference>
<dbReference type="CDD" id="cd00887">
    <property type="entry name" value="MoeA"/>
    <property type="match status" value="1"/>
</dbReference>
<evidence type="ECO:0000259" key="8">
    <source>
        <dbReference type="SMART" id="SM00852"/>
    </source>
</evidence>
<organism evidence="9">
    <name type="scientific">Jonesiaceae bacterium BS-20</name>
    <dbReference type="NCBI Taxonomy" id="3120821"/>
    <lineage>
        <taxon>Bacteria</taxon>
        <taxon>Bacillati</taxon>
        <taxon>Actinomycetota</taxon>
        <taxon>Actinomycetes</taxon>
        <taxon>Micrococcales</taxon>
        <taxon>Jonesiaceae</taxon>
    </lineage>
</organism>
<evidence type="ECO:0000256" key="6">
    <source>
        <dbReference type="ARBA" id="ARBA00047317"/>
    </source>
</evidence>
<gene>
    <name evidence="9" type="primary">glp</name>
    <name evidence="9" type="ORF">V5R04_01030</name>
</gene>
<dbReference type="SMART" id="SM00852">
    <property type="entry name" value="MoCF_biosynth"/>
    <property type="match status" value="1"/>
</dbReference>
<keyword evidence="7" id="KW-0808">Transferase</keyword>
<sequence>MRQLLIVAVLQVQANVDRDENKMRTVQEQLGAVLSMVGQVEPLDVVLTDAAGSILAADIVVQENVPARDLAACDGYAVRTQDLVGTSKTAPAMLPVAHTVTDVMADPLRLVEFQSIAVTTGTALPIGADAIVPMSLTDRGDSRVNIYGSVAAGANIWVTGSDVRAQEVALKAGTRLGARQIAFAAGLGYQRIRVHPAPRVVVLPIGDELVLPGSRKPGVFDANGPSLRTAIQDVGGVAIQVAPMVDDIGRLREAIEDQLVRADMLITTGGLSEGPNDTLRDVLSPMGTMRFDHIAMMPGKNQGYGRLLANSFDPEATDTIPMYALPGHPAAAQISFEVFVRPVLRTMAGYSDLYRPSIAAKSVESWKSPVGIRQFVPAIVTGSPDEGYQFTPVGDPTRIEDVTMGALSRANALAVVPEDQDRVTSGSQLFCLILGD</sequence>
<dbReference type="SUPFAM" id="SSF53218">
    <property type="entry name" value="Molybdenum cofactor biosynthesis proteins"/>
    <property type="match status" value="1"/>
</dbReference>
<keyword evidence="7" id="KW-0479">Metal-binding</keyword>
<dbReference type="EMBL" id="CP146203">
    <property type="protein sequence ID" value="XBH21841.1"/>
    <property type="molecule type" value="Genomic_DNA"/>
</dbReference>
<dbReference type="InterPro" id="IPR005111">
    <property type="entry name" value="MoeA_C_domain_IV"/>
</dbReference>
<comment type="pathway">
    <text evidence="2 7">Cofactor biosynthesis; molybdopterin biosynthesis.</text>
</comment>
<dbReference type="Gene3D" id="3.90.105.10">
    <property type="entry name" value="Molybdopterin biosynthesis moea protein, domain 2"/>
    <property type="match status" value="1"/>
</dbReference>
<dbReference type="Pfam" id="PF03453">
    <property type="entry name" value="MoeA_N"/>
    <property type="match status" value="1"/>
</dbReference>
<dbReference type="InterPro" id="IPR038987">
    <property type="entry name" value="MoeA-like"/>
</dbReference>
<evidence type="ECO:0000256" key="3">
    <source>
        <dbReference type="ARBA" id="ARBA00010763"/>
    </source>
</evidence>
<dbReference type="Gene3D" id="2.170.190.11">
    <property type="entry name" value="Molybdopterin biosynthesis moea protein, domain 3"/>
    <property type="match status" value="1"/>
</dbReference>
<dbReference type="GO" id="GO:0006777">
    <property type="term" value="P:Mo-molybdopterin cofactor biosynthetic process"/>
    <property type="evidence" value="ECO:0007669"/>
    <property type="project" value="UniProtKB-UniRule"/>
</dbReference>
<comment type="catalytic activity">
    <reaction evidence="6">
        <text>adenylyl-molybdopterin + molybdate = Mo-molybdopterin + AMP + H(+)</text>
        <dbReference type="Rhea" id="RHEA:35047"/>
        <dbReference type="ChEBI" id="CHEBI:15378"/>
        <dbReference type="ChEBI" id="CHEBI:36264"/>
        <dbReference type="ChEBI" id="CHEBI:62727"/>
        <dbReference type="ChEBI" id="CHEBI:71302"/>
        <dbReference type="ChEBI" id="CHEBI:456215"/>
        <dbReference type="EC" id="2.10.1.1"/>
    </reaction>
</comment>
<keyword evidence="5 7" id="KW-0501">Molybdenum cofactor biosynthesis</keyword>
<comment type="function">
    <text evidence="1 7">Catalyzes the insertion of molybdate into adenylated molybdopterin with the concomitant release of AMP.</text>
</comment>
<dbReference type="InterPro" id="IPR036688">
    <property type="entry name" value="MoeA_C_domain_IV_sf"/>
</dbReference>
<dbReference type="InterPro" id="IPR005110">
    <property type="entry name" value="MoeA_linker/N"/>
</dbReference>
<comment type="cofactor">
    <cofactor evidence="7">
        <name>Mg(2+)</name>
        <dbReference type="ChEBI" id="CHEBI:18420"/>
    </cofactor>
</comment>
<dbReference type="GO" id="GO:0046872">
    <property type="term" value="F:metal ion binding"/>
    <property type="evidence" value="ECO:0007669"/>
    <property type="project" value="UniProtKB-UniRule"/>
</dbReference>
<dbReference type="EC" id="2.10.1.1" evidence="7"/>
<dbReference type="InterPro" id="IPR036425">
    <property type="entry name" value="MoaB/Mog-like_dom_sf"/>
</dbReference>
<dbReference type="PANTHER" id="PTHR10192">
    <property type="entry name" value="MOLYBDOPTERIN BIOSYNTHESIS PROTEIN"/>
    <property type="match status" value="1"/>
</dbReference>
<dbReference type="GO" id="GO:0005829">
    <property type="term" value="C:cytosol"/>
    <property type="evidence" value="ECO:0007669"/>
    <property type="project" value="TreeGrafter"/>
</dbReference>
<accession>A0AAU7DYL2</accession>
<evidence type="ECO:0000256" key="4">
    <source>
        <dbReference type="ARBA" id="ARBA00022505"/>
    </source>
</evidence>
<evidence type="ECO:0000256" key="5">
    <source>
        <dbReference type="ARBA" id="ARBA00023150"/>
    </source>
</evidence>
<evidence type="ECO:0000256" key="7">
    <source>
        <dbReference type="RuleBase" id="RU365090"/>
    </source>
</evidence>
<evidence type="ECO:0000256" key="1">
    <source>
        <dbReference type="ARBA" id="ARBA00002901"/>
    </source>
</evidence>
<name>A0AAU7DYL2_9MICO</name>
<evidence type="ECO:0000256" key="2">
    <source>
        <dbReference type="ARBA" id="ARBA00005046"/>
    </source>
</evidence>
<evidence type="ECO:0000313" key="9">
    <source>
        <dbReference type="EMBL" id="XBH21841.1"/>
    </source>
</evidence>
<keyword evidence="7" id="KW-0460">Magnesium</keyword>
<comment type="similarity">
    <text evidence="3 7">Belongs to the MoeA family.</text>
</comment>
<feature type="domain" description="MoaB/Mog" evidence="8">
    <location>
        <begin position="201"/>
        <end position="346"/>
    </location>
</feature>
<dbReference type="SUPFAM" id="SSF63882">
    <property type="entry name" value="MoeA N-terminal region -like"/>
    <property type="match status" value="1"/>
</dbReference>
<dbReference type="GO" id="GO:0061599">
    <property type="term" value="F:molybdopterin molybdotransferase activity"/>
    <property type="evidence" value="ECO:0007669"/>
    <property type="project" value="UniProtKB-UniRule"/>
</dbReference>
<dbReference type="InterPro" id="IPR001453">
    <property type="entry name" value="MoaB/Mog_dom"/>
</dbReference>
<dbReference type="AlphaFoldDB" id="A0AAU7DYL2"/>
<dbReference type="PANTHER" id="PTHR10192:SF5">
    <property type="entry name" value="GEPHYRIN"/>
    <property type="match status" value="1"/>
</dbReference>